<name>A0A1W6Z7A7_9BORD</name>
<feature type="domain" description="HTH lysR-type" evidence="5">
    <location>
        <begin position="10"/>
        <end position="67"/>
    </location>
</feature>
<evidence type="ECO:0000256" key="3">
    <source>
        <dbReference type="ARBA" id="ARBA00023125"/>
    </source>
</evidence>
<dbReference type="Pfam" id="PF00126">
    <property type="entry name" value="HTH_1"/>
    <property type="match status" value="1"/>
</dbReference>
<keyword evidence="3" id="KW-0238">DNA-binding</keyword>
<dbReference type="Proteomes" id="UP000194161">
    <property type="component" value="Chromosome"/>
</dbReference>
<keyword evidence="2" id="KW-0805">Transcription regulation</keyword>
<dbReference type="PRINTS" id="PR00039">
    <property type="entry name" value="HTHLYSR"/>
</dbReference>
<dbReference type="InterPro" id="IPR005119">
    <property type="entry name" value="LysR_subst-bd"/>
</dbReference>
<evidence type="ECO:0000256" key="4">
    <source>
        <dbReference type="ARBA" id="ARBA00023163"/>
    </source>
</evidence>
<dbReference type="InterPro" id="IPR036388">
    <property type="entry name" value="WH-like_DNA-bd_sf"/>
</dbReference>
<dbReference type="Gene3D" id="1.10.10.10">
    <property type="entry name" value="Winged helix-like DNA-binding domain superfamily/Winged helix DNA-binding domain"/>
    <property type="match status" value="1"/>
</dbReference>
<evidence type="ECO:0000313" key="7">
    <source>
        <dbReference type="Proteomes" id="UP000194161"/>
    </source>
</evidence>
<sequence length="316" mass="35003">MGRYCPPPPMDLRQLRYFVHVAHTRSLTAASAKAWITQSALSRQIKLLEEELGVDLFERQARGVNLTEAGEVLLTRASMLLHLADEIKGAVTAVGEQPTGPLHIGAPPSLRQMLVAPVIAQYHALYPNVRLSVHEGTSRSMRDALAAGDIDIAVVSSLEALDPFEVHPLANECLCWVGPPEARLDPRRAVDIARLADRPLILTAYPNSLRLIVDRAMAKRNLSVEPVLEADMIAMMFDLIRRGVGYTVLPYSAVHEPLMQRYVSACPIRDLRIEWVTARSRERSSTAAVLHAKETFAAITDRIIAAGDWKTARRKN</sequence>
<comment type="similarity">
    <text evidence="1">Belongs to the LysR transcriptional regulatory family.</text>
</comment>
<dbReference type="InterPro" id="IPR036390">
    <property type="entry name" value="WH_DNA-bd_sf"/>
</dbReference>
<dbReference type="InterPro" id="IPR000847">
    <property type="entry name" value="LysR_HTH_N"/>
</dbReference>
<dbReference type="Pfam" id="PF03466">
    <property type="entry name" value="LysR_substrate"/>
    <property type="match status" value="1"/>
</dbReference>
<dbReference type="AlphaFoldDB" id="A0A1W6Z7A7"/>
<evidence type="ECO:0000259" key="5">
    <source>
        <dbReference type="PROSITE" id="PS50931"/>
    </source>
</evidence>
<keyword evidence="7" id="KW-1185">Reference proteome</keyword>
<dbReference type="SUPFAM" id="SSF53850">
    <property type="entry name" value="Periplasmic binding protein-like II"/>
    <property type="match status" value="1"/>
</dbReference>
<dbReference type="GO" id="GO:0000976">
    <property type="term" value="F:transcription cis-regulatory region binding"/>
    <property type="evidence" value="ECO:0007669"/>
    <property type="project" value="TreeGrafter"/>
</dbReference>
<dbReference type="FunFam" id="1.10.10.10:FF:000001">
    <property type="entry name" value="LysR family transcriptional regulator"/>
    <property type="match status" value="1"/>
</dbReference>
<protein>
    <recommendedName>
        <fullName evidence="5">HTH lysR-type domain-containing protein</fullName>
    </recommendedName>
</protein>
<dbReference type="KEGG" id="bgm:CAL15_01175"/>
<dbReference type="PANTHER" id="PTHR30126">
    <property type="entry name" value="HTH-TYPE TRANSCRIPTIONAL REGULATOR"/>
    <property type="match status" value="1"/>
</dbReference>
<dbReference type="OrthoDB" id="8587114at2"/>
<evidence type="ECO:0000256" key="1">
    <source>
        <dbReference type="ARBA" id="ARBA00009437"/>
    </source>
</evidence>
<evidence type="ECO:0000256" key="2">
    <source>
        <dbReference type="ARBA" id="ARBA00023015"/>
    </source>
</evidence>
<dbReference type="STRING" id="463040.CAL15_01175"/>
<evidence type="ECO:0000313" key="6">
    <source>
        <dbReference type="EMBL" id="ARP93115.1"/>
    </source>
</evidence>
<gene>
    <name evidence="6" type="ORF">CAL15_01175</name>
</gene>
<keyword evidence="4" id="KW-0804">Transcription</keyword>
<dbReference type="SUPFAM" id="SSF46785">
    <property type="entry name" value="Winged helix' DNA-binding domain"/>
    <property type="match status" value="1"/>
</dbReference>
<organism evidence="6 7">
    <name type="scientific">Bordetella genomosp. 13</name>
    <dbReference type="NCBI Taxonomy" id="463040"/>
    <lineage>
        <taxon>Bacteria</taxon>
        <taxon>Pseudomonadati</taxon>
        <taxon>Pseudomonadota</taxon>
        <taxon>Betaproteobacteria</taxon>
        <taxon>Burkholderiales</taxon>
        <taxon>Alcaligenaceae</taxon>
        <taxon>Bordetella</taxon>
    </lineage>
</organism>
<dbReference type="GO" id="GO:0003700">
    <property type="term" value="F:DNA-binding transcription factor activity"/>
    <property type="evidence" value="ECO:0007669"/>
    <property type="project" value="InterPro"/>
</dbReference>
<dbReference type="PANTHER" id="PTHR30126:SF39">
    <property type="entry name" value="HTH-TYPE TRANSCRIPTIONAL REGULATOR CYSL"/>
    <property type="match status" value="1"/>
</dbReference>
<dbReference type="PROSITE" id="PS50931">
    <property type="entry name" value="HTH_LYSR"/>
    <property type="match status" value="1"/>
</dbReference>
<reference evidence="6 7" key="1">
    <citation type="submission" date="2017-05" db="EMBL/GenBank/DDBJ databases">
        <title>Complete and WGS of Bordetella genogroups.</title>
        <authorList>
            <person name="Spilker T."/>
            <person name="LiPuma J."/>
        </authorList>
    </citation>
    <scope>NUCLEOTIDE SEQUENCE [LARGE SCALE GENOMIC DNA]</scope>
    <source>
        <strain evidence="6 7">AU7206</strain>
    </source>
</reference>
<accession>A0A1W6Z7A7</accession>
<dbReference type="EMBL" id="CP021111">
    <property type="protein sequence ID" value="ARP93115.1"/>
    <property type="molecule type" value="Genomic_DNA"/>
</dbReference>
<dbReference type="Gene3D" id="3.40.190.290">
    <property type="match status" value="1"/>
</dbReference>
<proteinExistence type="inferred from homology"/>